<organism evidence="1 2">
    <name type="scientific">Ensete ventricosum</name>
    <name type="common">Abyssinian banana</name>
    <name type="synonym">Musa ensete</name>
    <dbReference type="NCBI Taxonomy" id="4639"/>
    <lineage>
        <taxon>Eukaryota</taxon>
        <taxon>Viridiplantae</taxon>
        <taxon>Streptophyta</taxon>
        <taxon>Embryophyta</taxon>
        <taxon>Tracheophyta</taxon>
        <taxon>Spermatophyta</taxon>
        <taxon>Magnoliopsida</taxon>
        <taxon>Liliopsida</taxon>
        <taxon>Zingiberales</taxon>
        <taxon>Musaceae</taxon>
        <taxon>Ensete</taxon>
    </lineage>
</organism>
<gene>
    <name evidence="1" type="ORF">B296_00036762</name>
</gene>
<sequence length="59" mass="6684">FLKQQLLHKPVHLSSKFLLVALGLLQDWSRNHTGDPELDAICRKEEDPGLELVSPFCLS</sequence>
<evidence type="ECO:0000313" key="2">
    <source>
        <dbReference type="Proteomes" id="UP000287651"/>
    </source>
</evidence>
<reference evidence="1 2" key="1">
    <citation type="journal article" date="2014" name="Agronomy (Basel)">
        <title>A Draft Genome Sequence for Ensete ventricosum, the Drought-Tolerant Tree Against Hunger.</title>
        <authorList>
            <person name="Harrison J."/>
            <person name="Moore K.A."/>
            <person name="Paszkiewicz K."/>
            <person name="Jones T."/>
            <person name="Grant M."/>
            <person name="Ambacheew D."/>
            <person name="Muzemil S."/>
            <person name="Studholme D.J."/>
        </authorList>
    </citation>
    <scope>NUCLEOTIDE SEQUENCE [LARGE SCALE GENOMIC DNA]</scope>
</reference>
<accession>A0A426Y8C5</accession>
<dbReference type="EMBL" id="AMZH03014237">
    <property type="protein sequence ID" value="RRT47983.1"/>
    <property type="molecule type" value="Genomic_DNA"/>
</dbReference>
<evidence type="ECO:0000313" key="1">
    <source>
        <dbReference type="EMBL" id="RRT47983.1"/>
    </source>
</evidence>
<feature type="non-terminal residue" evidence="1">
    <location>
        <position position="1"/>
    </location>
</feature>
<name>A0A426Y8C5_ENSVE</name>
<protein>
    <submittedName>
        <fullName evidence="1">Uncharacterized protein</fullName>
    </submittedName>
</protein>
<comment type="caution">
    <text evidence="1">The sequence shown here is derived from an EMBL/GenBank/DDBJ whole genome shotgun (WGS) entry which is preliminary data.</text>
</comment>
<dbReference type="Proteomes" id="UP000287651">
    <property type="component" value="Unassembled WGS sequence"/>
</dbReference>
<proteinExistence type="predicted"/>
<dbReference type="AlphaFoldDB" id="A0A426Y8C5"/>